<dbReference type="Gene3D" id="3.90.550.10">
    <property type="entry name" value="Spore Coat Polysaccharide Biosynthesis Protein SpsA, Chain A"/>
    <property type="match status" value="1"/>
</dbReference>
<evidence type="ECO:0000313" key="1">
    <source>
        <dbReference type="EMBL" id="SHK14510.1"/>
    </source>
</evidence>
<gene>
    <name evidence="1" type="ORF">SAMN02745883_01369</name>
</gene>
<dbReference type="PANTHER" id="PTHR21485:SF6">
    <property type="entry name" value="N-ACYLNEURAMINATE CYTIDYLYLTRANSFERASE-RELATED"/>
    <property type="match status" value="1"/>
</dbReference>
<reference evidence="1 2" key="1">
    <citation type="submission" date="2016-11" db="EMBL/GenBank/DDBJ databases">
        <authorList>
            <person name="Jaros S."/>
            <person name="Januszkiewicz K."/>
            <person name="Wedrychowicz H."/>
        </authorList>
    </citation>
    <scope>NUCLEOTIDE SEQUENCE [LARGE SCALE GENOMIC DNA]</scope>
    <source>
        <strain evidence="1 2">DSM 14501</strain>
    </source>
</reference>
<keyword evidence="2" id="KW-1185">Reference proteome</keyword>
<proteinExistence type="predicted"/>
<dbReference type="RefSeq" id="WP_072966899.1">
    <property type="nucleotide sequence ID" value="NZ_FRAJ01000010.1"/>
</dbReference>
<dbReference type="EMBL" id="FRAJ01000010">
    <property type="protein sequence ID" value="SHK14510.1"/>
    <property type="molecule type" value="Genomic_DNA"/>
</dbReference>
<dbReference type="PANTHER" id="PTHR21485">
    <property type="entry name" value="HAD SUPERFAMILY MEMBERS CMAS AND KDSC"/>
    <property type="match status" value="1"/>
</dbReference>
<dbReference type="InterPro" id="IPR050793">
    <property type="entry name" value="CMP-NeuNAc_synthase"/>
</dbReference>
<dbReference type="Proteomes" id="UP000184082">
    <property type="component" value="Unassembled WGS sequence"/>
</dbReference>
<evidence type="ECO:0000313" key="2">
    <source>
        <dbReference type="Proteomes" id="UP000184082"/>
    </source>
</evidence>
<name>A0A1M6Q2U5_9FIRM</name>
<protein>
    <submittedName>
        <fullName evidence="1">CMP-N,N'-diacetyllegionaminic acid synthase</fullName>
    </submittedName>
</protein>
<dbReference type="GO" id="GO:0008781">
    <property type="term" value="F:N-acylneuraminate cytidylyltransferase activity"/>
    <property type="evidence" value="ECO:0007669"/>
    <property type="project" value="TreeGrafter"/>
</dbReference>
<dbReference type="InterPro" id="IPR029044">
    <property type="entry name" value="Nucleotide-diphossugar_trans"/>
</dbReference>
<sequence length="233" mass="26590">MYKNKTFLAVIPARSGSKGIPNKNIVDVNGKPLIQYTIDEALKSKYLDRVIVSTDSEKIAGVARRCGADVPFLRPAKLASDTAKTIDVLIHVINKLKKQGEQYDYLVLLQPTQPLRQVFHIDEAIEKIVDNNKSSLVSVSKVKEHPILMRTIKEDGTLEKLLKVSSTVRRQDFPDCYKVNGAIYINKIDKTFNNNLSLNDNKLSYIMEEKYDIDIDEPLDLEIFKIKLREIKR</sequence>
<dbReference type="Pfam" id="PF02348">
    <property type="entry name" value="CTP_transf_3"/>
    <property type="match status" value="1"/>
</dbReference>
<dbReference type="STRING" id="1121266.SAMN02745883_01369"/>
<organism evidence="1 2">
    <name type="scientific">Caminicella sporogenes DSM 14501</name>
    <dbReference type="NCBI Taxonomy" id="1121266"/>
    <lineage>
        <taxon>Bacteria</taxon>
        <taxon>Bacillati</taxon>
        <taxon>Bacillota</taxon>
        <taxon>Clostridia</taxon>
        <taxon>Peptostreptococcales</taxon>
        <taxon>Caminicellaceae</taxon>
        <taxon>Caminicella</taxon>
    </lineage>
</organism>
<dbReference type="InterPro" id="IPR003329">
    <property type="entry name" value="Cytidylyl_trans"/>
</dbReference>
<accession>A0A1M6Q2U5</accession>
<dbReference type="AlphaFoldDB" id="A0A1M6Q2U5"/>
<dbReference type="CDD" id="cd02513">
    <property type="entry name" value="CMP-NeuAc_Synthase"/>
    <property type="match status" value="1"/>
</dbReference>
<dbReference type="SUPFAM" id="SSF53448">
    <property type="entry name" value="Nucleotide-diphospho-sugar transferases"/>
    <property type="match status" value="1"/>
</dbReference>